<reference evidence="3" key="2">
    <citation type="submission" date="2021-08" db="EMBL/GenBank/DDBJ databases">
        <authorList>
            <person name="Eriksson T."/>
        </authorList>
    </citation>
    <scope>NUCLEOTIDE SEQUENCE</scope>
    <source>
        <strain evidence="3">Stoneville</strain>
        <tissue evidence="3">Whole head</tissue>
    </source>
</reference>
<dbReference type="PANTHER" id="PTHR46535:SF1">
    <property type="entry name" value="NEDD4-BINDING PROTEIN 2"/>
    <property type="match status" value="1"/>
</dbReference>
<dbReference type="Gene3D" id="3.30.1370.110">
    <property type="match status" value="1"/>
</dbReference>
<gene>
    <name evidence="3" type="ORF">GEV33_010469</name>
</gene>
<dbReference type="SUPFAM" id="SSF160443">
    <property type="entry name" value="SMR domain-like"/>
    <property type="match status" value="1"/>
</dbReference>
<proteinExistence type="predicted"/>
<evidence type="ECO:0000313" key="4">
    <source>
        <dbReference type="Proteomes" id="UP000719412"/>
    </source>
</evidence>
<dbReference type="PROSITE" id="PS50828">
    <property type="entry name" value="SMR"/>
    <property type="match status" value="1"/>
</dbReference>
<dbReference type="AlphaFoldDB" id="A0A8J6HD84"/>
<dbReference type="GO" id="GO:0005634">
    <property type="term" value="C:nucleus"/>
    <property type="evidence" value="ECO:0007669"/>
    <property type="project" value="TreeGrafter"/>
</dbReference>
<dbReference type="GO" id="GO:0004519">
    <property type="term" value="F:endonuclease activity"/>
    <property type="evidence" value="ECO:0007669"/>
    <property type="project" value="TreeGrafter"/>
</dbReference>
<evidence type="ECO:0000256" key="1">
    <source>
        <dbReference type="SAM" id="MobiDB-lite"/>
    </source>
</evidence>
<keyword evidence="4" id="KW-1185">Reference proteome</keyword>
<dbReference type="Pfam" id="PF01713">
    <property type="entry name" value="Smr"/>
    <property type="match status" value="1"/>
</dbReference>
<reference evidence="3" key="1">
    <citation type="journal article" date="2020" name="J Insects Food Feed">
        <title>The yellow mealworm (Tenebrio molitor) genome: a resource for the emerging insects as food and feed industry.</title>
        <authorList>
            <person name="Eriksson T."/>
            <person name="Andere A."/>
            <person name="Kelstrup H."/>
            <person name="Emery V."/>
            <person name="Picard C."/>
        </authorList>
    </citation>
    <scope>NUCLEOTIDE SEQUENCE</scope>
    <source>
        <strain evidence="3">Stoneville</strain>
        <tissue evidence="3">Whole head</tissue>
    </source>
</reference>
<protein>
    <recommendedName>
        <fullName evidence="2">Smr domain-containing protein</fullName>
    </recommendedName>
</protein>
<organism evidence="3 4">
    <name type="scientific">Tenebrio molitor</name>
    <name type="common">Yellow mealworm beetle</name>
    <dbReference type="NCBI Taxonomy" id="7067"/>
    <lineage>
        <taxon>Eukaryota</taxon>
        <taxon>Metazoa</taxon>
        <taxon>Ecdysozoa</taxon>
        <taxon>Arthropoda</taxon>
        <taxon>Hexapoda</taxon>
        <taxon>Insecta</taxon>
        <taxon>Pterygota</taxon>
        <taxon>Neoptera</taxon>
        <taxon>Endopterygota</taxon>
        <taxon>Coleoptera</taxon>
        <taxon>Polyphaga</taxon>
        <taxon>Cucujiformia</taxon>
        <taxon>Tenebrionidae</taxon>
        <taxon>Tenebrio</taxon>
    </lineage>
</organism>
<sequence>MNESKAILHLLTNFPDKPEDYLREKYRKCNRDMSATFEAINNDKPEQRGFFGNLMLRIRKLFNCCASDPPLLRPSSSGQDSRSSGTRHDEAVIKINIGEDFAKKLPQQVVRKNEEFTRHSWAEWNNYKTRTTTVIDIAESEDEVETSIIRAPIKAKPQVVKPEIKPPQPQTRQLPETDLKESSVDEYDQAKKQTIFYEQANNLAAAAILKENIKKNSRKDTIDLHGFYVREAIQVLDVFLDEEIRSLQNDDFLDKKALMVITGRGKHSVGGVPKIKPAVIDRLKERNLK</sequence>
<accession>A0A8J6HD84</accession>
<dbReference type="Proteomes" id="UP000719412">
    <property type="component" value="Unassembled WGS sequence"/>
</dbReference>
<dbReference type="InterPro" id="IPR052772">
    <property type="entry name" value="Endo/PolyKinase_Domain-Protein"/>
</dbReference>
<dbReference type="InterPro" id="IPR036063">
    <property type="entry name" value="Smr_dom_sf"/>
</dbReference>
<dbReference type="PANTHER" id="PTHR46535">
    <property type="entry name" value="NEDD4-BINDING PROTEIN 2"/>
    <property type="match status" value="1"/>
</dbReference>
<evidence type="ECO:0000313" key="3">
    <source>
        <dbReference type="EMBL" id="KAH0812323.1"/>
    </source>
</evidence>
<dbReference type="InterPro" id="IPR002625">
    <property type="entry name" value="Smr_dom"/>
</dbReference>
<dbReference type="EMBL" id="JABDTM020026137">
    <property type="protein sequence ID" value="KAH0812323.1"/>
    <property type="molecule type" value="Genomic_DNA"/>
</dbReference>
<name>A0A8J6HD84_TENMO</name>
<feature type="domain" description="Smr" evidence="2">
    <location>
        <begin position="222"/>
        <end position="289"/>
    </location>
</feature>
<evidence type="ECO:0000259" key="2">
    <source>
        <dbReference type="PROSITE" id="PS50828"/>
    </source>
</evidence>
<feature type="region of interest" description="Disordered" evidence="1">
    <location>
        <begin position="159"/>
        <end position="183"/>
    </location>
</feature>
<comment type="caution">
    <text evidence="3">The sequence shown here is derived from an EMBL/GenBank/DDBJ whole genome shotgun (WGS) entry which is preliminary data.</text>
</comment>